<feature type="transmembrane region" description="Helical" evidence="6">
    <location>
        <begin position="329"/>
        <end position="353"/>
    </location>
</feature>
<dbReference type="Gene3D" id="1.20.1720.10">
    <property type="entry name" value="Multidrug resistance protein D"/>
    <property type="match status" value="1"/>
</dbReference>
<evidence type="ECO:0000256" key="2">
    <source>
        <dbReference type="ARBA" id="ARBA00022692"/>
    </source>
</evidence>
<evidence type="ECO:0000313" key="9">
    <source>
        <dbReference type="Proteomes" id="UP000799770"/>
    </source>
</evidence>
<dbReference type="PROSITE" id="PS50850">
    <property type="entry name" value="MFS"/>
    <property type="match status" value="1"/>
</dbReference>
<keyword evidence="4 6" id="KW-0472">Membrane</keyword>
<feature type="transmembrane region" description="Helical" evidence="6">
    <location>
        <begin position="58"/>
        <end position="84"/>
    </location>
</feature>
<dbReference type="GO" id="GO:0022857">
    <property type="term" value="F:transmembrane transporter activity"/>
    <property type="evidence" value="ECO:0007669"/>
    <property type="project" value="InterPro"/>
</dbReference>
<evidence type="ECO:0000256" key="5">
    <source>
        <dbReference type="SAM" id="MobiDB-lite"/>
    </source>
</evidence>
<feature type="transmembrane region" description="Helical" evidence="6">
    <location>
        <begin position="452"/>
        <end position="476"/>
    </location>
</feature>
<protein>
    <submittedName>
        <fullName evidence="8">Major facilitator superfamily protein</fullName>
    </submittedName>
</protein>
<dbReference type="InterPro" id="IPR020846">
    <property type="entry name" value="MFS_dom"/>
</dbReference>
<name>A0A6A5Z4Q4_9PLEO</name>
<dbReference type="Proteomes" id="UP000799770">
    <property type="component" value="Unassembled WGS sequence"/>
</dbReference>
<feature type="transmembrane region" description="Helical" evidence="6">
    <location>
        <begin position="365"/>
        <end position="383"/>
    </location>
</feature>
<dbReference type="CDD" id="cd17502">
    <property type="entry name" value="MFS_Azr1_MDR_like"/>
    <property type="match status" value="1"/>
</dbReference>
<feature type="transmembrane region" description="Helical" evidence="6">
    <location>
        <begin position="525"/>
        <end position="543"/>
    </location>
</feature>
<accession>A0A6A5Z4Q4</accession>
<sequence length="552" mass="58917">MITFRANMRFSILKKTSPSDAPDGVRIPSPDQDEEKAVSSEQESDGENDETQYPSFKIAFPTIIAIYLAAFLVSLDRTIVGVAVPKISDQFKSFGDISWYESGYLLTFCASGLPLGRVYTIFPPKWVFITVIALFEIGSIISAAAPSSIAFIVGRAISGLGGGGTFSGAQILLVGLVPLQKRAKYTGFLGAVFGLSSVIGPLMGGAFTSKVTWRWCFWINVPIGGASIILLAWLMPNSPPAIRVKGSTLDKLRRLDPIGTIILVPGLVCLVLALQYGANKYTWSDARVIALLVVGCILLLCFGGVQVYLKDEATVPTRIFTQRSIFLGFFISLCVGSVLVNVPFYLPIWFQAIKGVSAVDAGIRLLPYFMGSVITVISCGIIISKTGYYTPWLIAGTAIMIAGSALLTTLRVNTGTGDWIGYQILVGAGTGMALQQTSNAANTVLSPKDIPIGVTIIQFANIAGSTVFVSVCQAILSSTLKLGLAGSGIDPSIIVHAGATDIRTLVGKDKLQLVLEAYNLGVDRLFYVSVGLSSLAFVCSLFMEWKSMKTSS</sequence>
<dbReference type="PANTHER" id="PTHR23501">
    <property type="entry name" value="MAJOR FACILITATOR SUPERFAMILY"/>
    <property type="match status" value="1"/>
</dbReference>
<feature type="transmembrane region" description="Helical" evidence="6">
    <location>
        <begin position="104"/>
        <end position="122"/>
    </location>
</feature>
<dbReference type="Gene3D" id="1.20.1250.20">
    <property type="entry name" value="MFS general substrate transporter like domains"/>
    <property type="match status" value="1"/>
</dbReference>
<feature type="transmembrane region" description="Helical" evidence="6">
    <location>
        <begin position="160"/>
        <end position="179"/>
    </location>
</feature>
<evidence type="ECO:0000256" key="4">
    <source>
        <dbReference type="ARBA" id="ARBA00023136"/>
    </source>
</evidence>
<reference evidence="8" key="1">
    <citation type="journal article" date="2020" name="Stud. Mycol.">
        <title>101 Dothideomycetes genomes: a test case for predicting lifestyles and emergence of pathogens.</title>
        <authorList>
            <person name="Haridas S."/>
            <person name="Albert R."/>
            <person name="Binder M."/>
            <person name="Bloem J."/>
            <person name="Labutti K."/>
            <person name="Salamov A."/>
            <person name="Andreopoulos B."/>
            <person name="Baker S."/>
            <person name="Barry K."/>
            <person name="Bills G."/>
            <person name="Bluhm B."/>
            <person name="Cannon C."/>
            <person name="Castanera R."/>
            <person name="Culley D."/>
            <person name="Daum C."/>
            <person name="Ezra D."/>
            <person name="Gonzalez J."/>
            <person name="Henrissat B."/>
            <person name="Kuo A."/>
            <person name="Liang C."/>
            <person name="Lipzen A."/>
            <person name="Lutzoni F."/>
            <person name="Magnuson J."/>
            <person name="Mondo S."/>
            <person name="Nolan M."/>
            <person name="Ohm R."/>
            <person name="Pangilinan J."/>
            <person name="Park H.-J."/>
            <person name="Ramirez L."/>
            <person name="Alfaro M."/>
            <person name="Sun H."/>
            <person name="Tritt A."/>
            <person name="Yoshinaga Y."/>
            <person name="Zwiers L.-H."/>
            <person name="Turgeon B."/>
            <person name="Goodwin S."/>
            <person name="Spatafora J."/>
            <person name="Crous P."/>
            <person name="Grigoriev I."/>
        </authorList>
    </citation>
    <scope>NUCLEOTIDE SEQUENCE</scope>
    <source>
        <strain evidence="8">CBS 627.86</strain>
    </source>
</reference>
<evidence type="ECO:0000259" key="7">
    <source>
        <dbReference type="PROSITE" id="PS50850"/>
    </source>
</evidence>
<feature type="region of interest" description="Disordered" evidence="5">
    <location>
        <begin position="14"/>
        <end position="50"/>
    </location>
</feature>
<comment type="subcellular location">
    <subcellularLocation>
        <location evidence="1">Membrane</location>
        <topology evidence="1">Multi-pass membrane protein</topology>
    </subcellularLocation>
</comment>
<gene>
    <name evidence="8" type="ORF">BDV96DRAFT_576719</name>
</gene>
<proteinExistence type="predicted"/>
<evidence type="ECO:0000313" key="8">
    <source>
        <dbReference type="EMBL" id="KAF2114410.1"/>
    </source>
</evidence>
<organism evidence="8 9">
    <name type="scientific">Lophiotrema nucula</name>
    <dbReference type="NCBI Taxonomy" id="690887"/>
    <lineage>
        <taxon>Eukaryota</taxon>
        <taxon>Fungi</taxon>
        <taxon>Dikarya</taxon>
        <taxon>Ascomycota</taxon>
        <taxon>Pezizomycotina</taxon>
        <taxon>Dothideomycetes</taxon>
        <taxon>Pleosporomycetidae</taxon>
        <taxon>Pleosporales</taxon>
        <taxon>Lophiotremataceae</taxon>
        <taxon>Lophiotrema</taxon>
    </lineage>
</organism>
<evidence type="ECO:0000256" key="3">
    <source>
        <dbReference type="ARBA" id="ARBA00022989"/>
    </source>
</evidence>
<dbReference type="InterPro" id="IPR011701">
    <property type="entry name" value="MFS"/>
</dbReference>
<feature type="transmembrane region" description="Helical" evidence="6">
    <location>
        <begin position="389"/>
        <end position="410"/>
    </location>
</feature>
<evidence type="ECO:0000256" key="1">
    <source>
        <dbReference type="ARBA" id="ARBA00004141"/>
    </source>
</evidence>
<feature type="transmembrane region" description="Helical" evidence="6">
    <location>
        <begin position="255"/>
        <end position="276"/>
    </location>
</feature>
<feature type="transmembrane region" description="Helical" evidence="6">
    <location>
        <begin position="288"/>
        <end position="309"/>
    </location>
</feature>
<dbReference type="FunFam" id="1.20.1250.20:FF:000196">
    <property type="entry name" value="MFS toxin efflux pump (AflT)"/>
    <property type="match status" value="1"/>
</dbReference>
<dbReference type="EMBL" id="ML977325">
    <property type="protein sequence ID" value="KAF2114410.1"/>
    <property type="molecule type" value="Genomic_DNA"/>
</dbReference>
<feature type="transmembrane region" description="Helical" evidence="6">
    <location>
        <begin position="215"/>
        <end position="235"/>
    </location>
</feature>
<feature type="transmembrane region" description="Helical" evidence="6">
    <location>
        <begin position="185"/>
        <end position="203"/>
    </location>
</feature>
<dbReference type="OrthoDB" id="10021397at2759"/>
<dbReference type="AlphaFoldDB" id="A0A6A5Z4Q4"/>
<dbReference type="Pfam" id="PF07690">
    <property type="entry name" value="MFS_1"/>
    <property type="match status" value="1"/>
</dbReference>
<keyword evidence="3 6" id="KW-1133">Transmembrane helix</keyword>
<keyword evidence="9" id="KW-1185">Reference proteome</keyword>
<feature type="transmembrane region" description="Helical" evidence="6">
    <location>
        <begin position="128"/>
        <end position="153"/>
    </location>
</feature>
<evidence type="ECO:0000256" key="6">
    <source>
        <dbReference type="SAM" id="Phobius"/>
    </source>
</evidence>
<dbReference type="GO" id="GO:0005886">
    <property type="term" value="C:plasma membrane"/>
    <property type="evidence" value="ECO:0007669"/>
    <property type="project" value="TreeGrafter"/>
</dbReference>
<dbReference type="InterPro" id="IPR036259">
    <property type="entry name" value="MFS_trans_sf"/>
</dbReference>
<keyword evidence="2 6" id="KW-0812">Transmembrane</keyword>
<feature type="domain" description="Major facilitator superfamily (MFS) profile" evidence="7">
    <location>
        <begin position="62"/>
        <end position="548"/>
    </location>
</feature>
<dbReference type="PANTHER" id="PTHR23501:SF153">
    <property type="entry name" value="AFLATOXIN EFFLUX PUMP, PUTATIVE-RELATED"/>
    <property type="match status" value="1"/>
</dbReference>
<dbReference type="SUPFAM" id="SSF103473">
    <property type="entry name" value="MFS general substrate transporter"/>
    <property type="match status" value="1"/>
</dbReference>